<dbReference type="Pfam" id="PF12066">
    <property type="entry name" value="SERRATE_Ars2_N"/>
    <property type="match status" value="1"/>
</dbReference>
<dbReference type="GO" id="GO:0016604">
    <property type="term" value="C:nuclear body"/>
    <property type="evidence" value="ECO:0007669"/>
    <property type="project" value="TreeGrafter"/>
</dbReference>
<feature type="region of interest" description="Disordered" evidence="1">
    <location>
        <begin position="1"/>
        <end position="84"/>
    </location>
</feature>
<feature type="compositionally biased region" description="Basic and acidic residues" evidence="1">
    <location>
        <begin position="56"/>
        <end position="71"/>
    </location>
</feature>
<evidence type="ECO:0000313" key="4">
    <source>
        <dbReference type="WBParaSite" id="PSU_v2.g20055.t1"/>
    </source>
</evidence>
<dbReference type="Proteomes" id="UP000887577">
    <property type="component" value="Unplaced"/>
</dbReference>
<dbReference type="InterPro" id="IPR039727">
    <property type="entry name" value="SE/Ars2"/>
</dbReference>
<keyword evidence="3" id="KW-1185">Reference proteome</keyword>
<feature type="compositionally biased region" description="Polar residues" evidence="1">
    <location>
        <begin position="72"/>
        <end position="81"/>
    </location>
</feature>
<reference evidence="4" key="1">
    <citation type="submission" date="2022-11" db="UniProtKB">
        <authorList>
            <consortium name="WormBaseParasite"/>
        </authorList>
    </citation>
    <scope>IDENTIFICATION</scope>
</reference>
<dbReference type="InterPro" id="IPR021933">
    <property type="entry name" value="SERRATE/Ars2_N"/>
</dbReference>
<feature type="compositionally biased region" description="Basic and acidic residues" evidence="1">
    <location>
        <begin position="1"/>
        <end position="40"/>
    </location>
</feature>
<feature type="domain" description="SERRATE/Ars2 N-terminal" evidence="2">
    <location>
        <begin position="96"/>
        <end position="205"/>
    </location>
</feature>
<dbReference type="PANTHER" id="PTHR13165:SF0">
    <property type="entry name" value="SERRATE RNA EFFECTOR MOLECULE HOMOLOG"/>
    <property type="match status" value="1"/>
</dbReference>
<proteinExistence type="predicted"/>
<dbReference type="GO" id="GO:0031053">
    <property type="term" value="P:primary miRNA processing"/>
    <property type="evidence" value="ECO:0007669"/>
    <property type="project" value="TreeGrafter"/>
</dbReference>
<dbReference type="WBParaSite" id="PSU_v2.g20055.t1">
    <property type="protein sequence ID" value="PSU_v2.g20055.t1"/>
    <property type="gene ID" value="PSU_v2.g20055"/>
</dbReference>
<protein>
    <submittedName>
        <fullName evidence="4">SERRATE/Ars2 N-terminal domain-containing protein</fullName>
    </submittedName>
</protein>
<name>A0A914YKK2_9BILA</name>
<evidence type="ECO:0000313" key="3">
    <source>
        <dbReference type="Proteomes" id="UP000887577"/>
    </source>
</evidence>
<accession>A0A914YKK2</accession>
<dbReference type="AlphaFoldDB" id="A0A914YKK2"/>
<dbReference type="PANTHER" id="PTHR13165">
    <property type="entry name" value="ARSENITE-RESISTANCE PROTEIN 2"/>
    <property type="match status" value="1"/>
</dbReference>
<evidence type="ECO:0000256" key="1">
    <source>
        <dbReference type="SAM" id="MobiDB-lite"/>
    </source>
</evidence>
<feature type="region of interest" description="Disordered" evidence="1">
    <location>
        <begin position="227"/>
        <end position="259"/>
    </location>
</feature>
<feature type="compositionally biased region" description="Polar residues" evidence="1">
    <location>
        <begin position="228"/>
        <end position="250"/>
    </location>
</feature>
<sequence length="541" mass="62364">MFDSAEDNRPRDKFAPRDRDFNNRGRGRDDFNDNRNRRDFSNGFGGGGFNKRPMAPRREEEPNPKRNRFDSASDTYEPQFNSKEDTNAVAPLMTFRKFLMTQEDGVTDNAEAVKKYNEYKIEYLKSAAQRFFEAHKDEEWFNRKYFPGQYEKRLEERKAALEKRLSVFEDLIASGDFNFSLDYSSTENIIRLLDIAVIKLEDGTDEETEAARTEEIIDEAITELKKLNGTQNENTPQNGSSNGASKATNLQDRKKQEAHKTSSIYFKTIPSTVSVDELEKICKDHPGFLRLGLSEPLHDQKFIRHAWASYRRDVSVKDIFWSLKGVKLGNTDLGTSVNRDIRRRIRWVNGIAKHRTIAQNDLKLAAKLVVLLDFKSGIFKDETTEAPSDLEVAIAHSKNPVLDNITEYLIEEANAEEDVLLGLNESENSESKQAFEVDEEMLKVLDKIILYLRIVHSFDFYAHLQYPNEDQMPNRLGLFHVRGIPPDGSQYGKNASEQPYITQAEIDDYINKFNDFFVNLLKYDPPSEEELQKLGKKDADK</sequence>
<organism evidence="3 4">
    <name type="scientific">Panagrolaimus superbus</name>
    <dbReference type="NCBI Taxonomy" id="310955"/>
    <lineage>
        <taxon>Eukaryota</taxon>
        <taxon>Metazoa</taxon>
        <taxon>Ecdysozoa</taxon>
        <taxon>Nematoda</taxon>
        <taxon>Chromadorea</taxon>
        <taxon>Rhabditida</taxon>
        <taxon>Tylenchina</taxon>
        <taxon>Panagrolaimomorpha</taxon>
        <taxon>Panagrolaimoidea</taxon>
        <taxon>Panagrolaimidae</taxon>
        <taxon>Panagrolaimus</taxon>
    </lineage>
</organism>
<evidence type="ECO:0000259" key="2">
    <source>
        <dbReference type="Pfam" id="PF12066"/>
    </source>
</evidence>